<proteinExistence type="predicted"/>
<feature type="non-terminal residue" evidence="1">
    <location>
        <position position="45"/>
    </location>
</feature>
<accession>X1KRV0</accession>
<sequence>MLFDLIPVAIKEALLREMAEKHENITCYGEVSHDEKKEIMGRARA</sequence>
<organism evidence="1">
    <name type="scientific">marine sediment metagenome</name>
    <dbReference type="NCBI Taxonomy" id="412755"/>
    <lineage>
        <taxon>unclassified sequences</taxon>
        <taxon>metagenomes</taxon>
        <taxon>ecological metagenomes</taxon>
    </lineage>
</organism>
<reference evidence="1" key="1">
    <citation type="journal article" date="2014" name="Front. Microbiol.">
        <title>High frequency of phylogenetically diverse reductive dehalogenase-homologous genes in deep subseafloor sedimentary metagenomes.</title>
        <authorList>
            <person name="Kawai M."/>
            <person name="Futagami T."/>
            <person name="Toyoda A."/>
            <person name="Takaki Y."/>
            <person name="Nishi S."/>
            <person name="Hori S."/>
            <person name="Arai W."/>
            <person name="Tsubouchi T."/>
            <person name="Morono Y."/>
            <person name="Uchiyama I."/>
            <person name="Ito T."/>
            <person name="Fujiyama A."/>
            <person name="Inagaki F."/>
            <person name="Takami H."/>
        </authorList>
    </citation>
    <scope>NUCLEOTIDE SEQUENCE</scope>
    <source>
        <strain evidence="1">Expedition CK06-06</strain>
    </source>
</reference>
<evidence type="ECO:0000313" key="1">
    <source>
        <dbReference type="EMBL" id="GAH92879.1"/>
    </source>
</evidence>
<comment type="caution">
    <text evidence="1">The sequence shown here is derived from an EMBL/GenBank/DDBJ whole genome shotgun (WGS) entry which is preliminary data.</text>
</comment>
<name>X1KRV0_9ZZZZ</name>
<dbReference type="AlphaFoldDB" id="X1KRV0"/>
<protein>
    <submittedName>
        <fullName evidence="1">Uncharacterized protein</fullName>
    </submittedName>
</protein>
<dbReference type="EMBL" id="BARU01045392">
    <property type="protein sequence ID" value="GAH92879.1"/>
    <property type="molecule type" value="Genomic_DNA"/>
</dbReference>
<gene>
    <name evidence="1" type="ORF">S03H2_68895</name>
</gene>